<dbReference type="AlphaFoldDB" id="A0AAQ0JK36"/>
<comment type="caution">
    <text evidence="8">The sequence shown here is derived from an EMBL/GenBank/DDBJ whole genome shotgun (WGS) entry which is preliminary data.</text>
</comment>
<evidence type="ECO:0000256" key="6">
    <source>
        <dbReference type="ARBA" id="ARBA00022857"/>
    </source>
</evidence>
<evidence type="ECO:0000256" key="3">
    <source>
        <dbReference type="ARBA" id="ARBA00007588"/>
    </source>
</evidence>
<sequence length="462" mass="50935">MNRPVTQAPMLDVIGIGFGPANIALAVAFEELTDGLNVLFLEKRDSPRWQEGMLLEDSDIQNHPLRDLVTPRNPRSRYSFTNFLFENGRLFEHLNLGLPFPLRIEYEQYVRWVAELFAHQVRYGVNVSAVEPLVDAESGLLQGYCVRDSSGREWRARSVVMAPGRTPNVPAQFADVDGERIVHLNDYLFALNRVRKSRPPRVAVVGGSQSAVEILLHAHGLGDCRKVVGITRNFGFRQKDTSPFSDEVYFPQFVQTFFHADQKTKGRLRAELEGTNYSAADKDVLEALYVKLYANRILERDTLEIRTNTEVDKVDADGAGVHLALRNTITDARSVESFDLVVLATGFLDIGVGPKREAYPPLLSAVAPLLELGSGHLDVSIDYRVRFSGQPAHAAPLYLNGLCESSHGMGDSGSFSLLALRSAAIAQSLAERLADGAARPPSPFSTQQAPHAALDLASDVAR</sequence>
<reference evidence="8 9" key="1">
    <citation type="submission" date="2018-06" db="EMBL/GenBank/DDBJ databases">
        <title>Towards the identification of Burkholderia cepacia strain which caused fatal septicemia.</title>
        <authorList>
            <person name="Bui L.A.T."/>
            <person name="Zakharova I.B."/>
            <person name="Shpak I.M."/>
            <person name="Teteryatnikova N."/>
            <person name="Ustinov D.V."/>
            <person name="Kuzyutina Y.A."/>
            <person name="Nguyen H.N."/>
            <person name="Antonov A.S."/>
            <person name="Avdyusheva E.F."/>
            <person name="Victorov D.V."/>
        </authorList>
    </citation>
    <scope>NUCLEOTIDE SEQUENCE [LARGE SCALE GENOMIC DNA]</scope>
    <source>
        <strain evidence="8 9">PT02</strain>
    </source>
</reference>
<comment type="similarity">
    <text evidence="3">Belongs to the lysine N(6)-hydroxylase/L-ornithine N(5)-oxygenase family.</text>
</comment>
<evidence type="ECO:0000256" key="5">
    <source>
        <dbReference type="ARBA" id="ARBA00022827"/>
    </source>
</evidence>
<keyword evidence="7" id="KW-0560">Oxidoreductase</keyword>
<dbReference type="GO" id="GO:0006879">
    <property type="term" value="P:intracellular iron ion homeostasis"/>
    <property type="evidence" value="ECO:0007669"/>
    <property type="project" value="TreeGrafter"/>
</dbReference>
<evidence type="ECO:0000256" key="7">
    <source>
        <dbReference type="ARBA" id="ARBA00023002"/>
    </source>
</evidence>
<organism evidence="8 9">
    <name type="scientific">Burkholderia cepacia</name>
    <name type="common">Pseudomonas cepacia</name>
    <dbReference type="NCBI Taxonomy" id="292"/>
    <lineage>
        <taxon>Bacteria</taxon>
        <taxon>Pseudomonadati</taxon>
        <taxon>Pseudomonadota</taxon>
        <taxon>Betaproteobacteria</taxon>
        <taxon>Burkholderiales</taxon>
        <taxon>Burkholderiaceae</taxon>
        <taxon>Burkholderia</taxon>
        <taxon>Burkholderia cepacia complex</taxon>
    </lineage>
</organism>
<evidence type="ECO:0000256" key="1">
    <source>
        <dbReference type="ARBA" id="ARBA00001974"/>
    </source>
</evidence>
<dbReference type="Gene3D" id="3.50.50.60">
    <property type="entry name" value="FAD/NAD(P)-binding domain"/>
    <property type="match status" value="1"/>
</dbReference>
<dbReference type="InterPro" id="IPR025700">
    <property type="entry name" value="Lys/Orn_oxygenase"/>
</dbReference>
<protein>
    <submittedName>
        <fullName evidence="8">L-ornithine 5-monooxygenase</fullName>
    </submittedName>
</protein>
<dbReference type="SUPFAM" id="SSF51905">
    <property type="entry name" value="FAD/NAD(P)-binding domain"/>
    <property type="match status" value="1"/>
</dbReference>
<keyword evidence="5" id="KW-0274">FAD</keyword>
<accession>A0AAQ0JK36</accession>
<keyword evidence="6" id="KW-0521">NADP</keyword>
<proteinExistence type="inferred from homology"/>
<gene>
    <name evidence="8" type="ORF">DPR02_13965</name>
</gene>
<dbReference type="Pfam" id="PF13434">
    <property type="entry name" value="Lys_Orn_oxgnase"/>
    <property type="match status" value="1"/>
</dbReference>
<evidence type="ECO:0000256" key="2">
    <source>
        <dbReference type="ARBA" id="ARBA00004924"/>
    </source>
</evidence>
<dbReference type="EMBL" id="QLUZ01000007">
    <property type="protein sequence ID" value="RAQ09958.1"/>
    <property type="molecule type" value="Genomic_DNA"/>
</dbReference>
<keyword evidence="4" id="KW-0285">Flavoprotein</keyword>
<evidence type="ECO:0000256" key="4">
    <source>
        <dbReference type="ARBA" id="ARBA00022630"/>
    </source>
</evidence>
<evidence type="ECO:0000313" key="8">
    <source>
        <dbReference type="EMBL" id="RAQ09958.1"/>
    </source>
</evidence>
<dbReference type="PANTHER" id="PTHR42802:SF1">
    <property type="entry name" value="L-ORNITHINE N(5)-MONOOXYGENASE"/>
    <property type="match status" value="1"/>
</dbReference>
<dbReference type="GO" id="GO:0016491">
    <property type="term" value="F:oxidoreductase activity"/>
    <property type="evidence" value="ECO:0007669"/>
    <property type="project" value="UniProtKB-KW"/>
</dbReference>
<dbReference type="PANTHER" id="PTHR42802">
    <property type="entry name" value="MONOOXYGENASE"/>
    <property type="match status" value="1"/>
</dbReference>
<comment type="cofactor">
    <cofactor evidence="1">
        <name>FAD</name>
        <dbReference type="ChEBI" id="CHEBI:57692"/>
    </cofactor>
</comment>
<dbReference type="InterPro" id="IPR036188">
    <property type="entry name" value="FAD/NAD-bd_sf"/>
</dbReference>
<name>A0AAQ0JK36_BURCE</name>
<dbReference type="RefSeq" id="WP_111939789.1">
    <property type="nucleotide sequence ID" value="NZ_JAUJSG010000005.1"/>
</dbReference>
<evidence type="ECO:0000313" key="9">
    <source>
        <dbReference type="Proteomes" id="UP000248899"/>
    </source>
</evidence>
<dbReference type="Proteomes" id="UP000248899">
    <property type="component" value="Unassembled WGS sequence"/>
</dbReference>
<comment type="pathway">
    <text evidence="2">Siderophore biosynthesis.</text>
</comment>